<dbReference type="AlphaFoldDB" id="A0A835LF94"/>
<protein>
    <submittedName>
        <fullName evidence="1">Uncharacterized protein</fullName>
    </submittedName>
</protein>
<dbReference type="Proteomes" id="UP000631114">
    <property type="component" value="Unassembled WGS sequence"/>
</dbReference>
<accession>A0A835LF94</accession>
<reference evidence="1 2" key="1">
    <citation type="submission" date="2020-10" db="EMBL/GenBank/DDBJ databases">
        <title>The Coptis chinensis genome and diversification of protoberbering-type alkaloids.</title>
        <authorList>
            <person name="Wang B."/>
            <person name="Shu S."/>
            <person name="Song C."/>
            <person name="Liu Y."/>
        </authorList>
    </citation>
    <scope>NUCLEOTIDE SEQUENCE [LARGE SCALE GENOMIC DNA]</scope>
    <source>
        <strain evidence="1">HL-2020</strain>
        <tissue evidence="1">Leaf</tissue>
    </source>
</reference>
<proteinExistence type="predicted"/>
<sequence length="87" mass="9883">MQIRALVITTKHPIKGVGEVVKLGSSTWINECCLELQKKKKDFSKTKSPDPLLFKFGDVQNIVPLNDVEKKESPKDLAQNFTYAMFK</sequence>
<dbReference type="EMBL" id="JADFTS010000008">
    <property type="protein sequence ID" value="KAF9592540.1"/>
    <property type="molecule type" value="Genomic_DNA"/>
</dbReference>
<evidence type="ECO:0000313" key="1">
    <source>
        <dbReference type="EMBL" id="KAF9592540.1"/>
    </source>
</evidence>
<comment type="caution">
    <text evidence="1">The sequence shown here is derived from an EMBL/GenBank/DDBJ whole genome shotgun (WGS) entry which is preliminary data.</text>
</comment>
<evidence type="ECO:0000313" key="2">
    <source>
        <dbReference type="Proteomes" id="UP000631114"/>
    </source>
</evidence>
<organism evidence="1 2">
    <name type="scientific">Coptis chinensis</name>
    <dbReference type="NCBI Taxonomy" id="261450"/>
    <lineage>
        <taxon>Eukaryota</taxon>
        <taxon>Viridiplantae</taxon>
        <taxon>Streptophyta</taxon>
        <taxon>Embryophyta</taxon>
        <taxon>Tracheophyta</taxon>
        <taxon>Spermatophyta</taxon>
        <taxon>Magnoliopsida</taxon>
        <taxon>Ranunculales</taxon>
        <taxon>Ranunculaceae</taxon>
        <taxon>Coptidoideae</taxon>
        <taxon>Coptis</taxon>
    </lineage>
</organism>
<feature type="non-terminal residue" evidence="1">
    <location>
        <position position="87"/>
    </location>
</feature>
<gene>
    <name evidence="1" type="ORF">IFM89_015234</name>
</gene>
<name>A0A835LF94_9MAGN</name>
<keyword evidence="2" id="KW-1185">Reference proteome</keyword>